<dbReference type="PANTHER" id="PTHR45747">
    <property type="entry name" value="HISTONE-LYSINE N-METHYLTRANSFERASE E(Z)"/>
    <property type="match status" value="1"/>
</dbReference>
<keyword evidence="5" id="KW-0805">Transcription regulation</keyword>
<dbReference type="Gene3D" id="2.170.270.10">
    <property type="entry name" value="SET domain"/>
    <property type="match status" value="1"/>
</dbReference>
<feature type="region of interest" description="Disordered" evidence="8">
    <location>
        <begin position="1"/>
        <end position="138"/>
    </location>
</feature>
<dbReference type="AlphaFoldDB" id="A0A9P1IVH5"/>
<feature type="domain" description="CXC" evidence="10">
    <location>
        <begin position="699"/>
        <end position="802"/>
    </location>
</feature>
<keyword evidence="3" id="KW-0808">Transferase</keyword>
<feature type="compositionally biased region" description="Low complexity" evidence="8">
    <location>
        <begin position="201"/>
        <end position="212"/>
    </location>
</feature>
<accession>A0A9P1IVH5</accession>
<dbReference type="Pfam" id="PF18264">
    <property type="entry name" value="preSET_CXC"/>
    <property type="match status" value="1"/>
</dbReference>
<dbReference type="Pfam" id="PF00856">
    <property type="entry name" value="SET"/>
    <property type="match status" value="1"/>
</dbReference>
<keyword evidence="2" id="KW-0489">Methyltransferase</keyword>
<evidence type="ECO:0000256" key="2">
    <source>
        <dbReference type="ARBA" id="ARBA00022603"/>
    </source>
</evidence>
<dbReference type="InterPro" id="IPR041355">
    <property type="entry name" value="Pre-SET_CXC"/>
</dbReference>
<feature type="region of interest" description="Disordered" evidence="8">
    <location>
        <begin position="937"/>
        <end position="980"/>
    </location>
</feature>
<proteinExistence type="predicted"/>
<dbReference type="SUPFAM" id="SSF82199">
    <property type="entry name" value="SET domain"/>
    <property type="match status" value="1"/>
</dbReference>
<evidence type="ECO:0000256" key="4">
    <source>
        <dbReference type="ARBA" id="ARBA00022691"/>
    </source>
</evidence>
<evidence type="ECO:0000313" key="11">
    <source>
        <dbReference type="EMBL" id="CAI5451997.1"/>
    </source>
</evidence>
<evidence type="ECO:0000256" key="3">
    <source>
        <dbReference type="ARBA" id="ARBA00022679"/>
    </source>
</evidence>
<reference evidence="11" key="1">
    <citation type="submission" date="2022-11" db="EMBL/GenBank/DDBJ databases">
        <authorList>
            <person name="Kikuchi T."/>
        </authorList>
    </citation>
    <scope>NUCLEOTIDE SEQUENCE</scope>
    <source>
        <strain evidence="11">PS1010</strain>
    </source>
</reference>
<comment type="caution">
    <text evidence="11">The sequence shown here is derived from an EMBL/GenBank/DDBJ whole genome shotgun (WGS) entry which is preliminary data.</text>
</comment>
<keyword evidence="4" id="KW-0949">S-adenosyl-L-methionine</keyword>
<feature type="compositionally biased region" description="Basic and acidic residues" evidence="8">
    <location>
        <begin position="952"/>
        <end position="971"/>
    </location>
</feature>
<feature type="compositionally biased region" description="Polar residues" evidence="8">
    <location>
        <begin position="74"/>
        <end position="87"/>
    </location>
</feature>
<dbReference type="PROSITE" id="PS50280">
    <property type="entry name" value="SET"/>
    <property type="match status" value="1"/>
</dbReference>
<evidence type="ECO:0000259" key="10">
    <source>
        <dbReference type="PROSITE" id="PS51633"/>
    </source>
</evidence>
<dbReference type="OrthoDB" id="6141102at2759"/>
<dbReference type="InterPro" id="IPR026489">
    <property type="entry name" value="CXC_dom"/>
</dbReference>
<dbReference type="GO" id="GO:0031507">
    <property type="term" value="P:heterochromatin formation"/>
    <property type="evidence" value="ECO:0007669"/>
    <property type="project" value="TreeGrafter"/>
</dbReference>
<feature type="compositionally biased region" description="Basic and acidic residues" evidence="8">
    <location>
        <begin position="223"/>
        <end position="232"/>
    </location>
</feature>
<dbReference type="EMBL" id="CANHGI010000005">
    <property type="protein sequence ID" value="CAI5451997.1"/>
    <property type="molecule type" value="Genomic_DNA"/>
</dbReference>
<evidence type="ECO:0000256" key="8">
    <source>
        <dbReference type="SAM" id="MobiDB-lite"/>
    </source>
</evidence>
<comment type="catalytic activity">
    <reaction evidence="7">
        <text>L-lysyl(27)-[histone H3] + 3 S-adenosyl-L-methionine = N(6),N(6),N(6)-trimethyl-L-lysyl(27)-[histone H3] + 3 S-adenosyl-L-homocysteine + 3 H(+)</text>
        <dbReference type="Rhea" id="RHEA:60292"/>
        <dbReference type="Rhea" id="RHEA-COMP:15535"/>
        <dbReference type="Rhea" id="RHEA-COMP:15548"/>
        <dbReference type="ChEBI" id="CHEBI:15378"/>
        <dbReference type="ChEBI" id="CHEBI:29969"/>
        <dbReference type="ChEBI" id="CHEBI:57856"/>
        <dbReference type="ChEBI" id="CHEBI:59789"/>
        <dbReference type="ChEBI" id="CHEBI:61961"/>
        <dbReference type="EC" id="2.1.1.356"/>
    </reaction>
</comment>
<evidence type="ECO:0000256" key="7">
    <source>
        <dbReference type="ARBA" id="ARBA00048568"/>
    </source>
</evidence>
<feature type="domain" description="SET" evidence="9">
    <location>
        <begin position="809"/>
        <end position="925"/>
    </location>
</feature>
<dbReference type="SMART" id="SM00317">
    <property type="entry name" value="SET"/>
    <property type="match status" value="1"/>
</dbReference>
<dbReference type="Proteomes" id="UP001152747">
    <property type="component" value="Unassembled WGS sequence"/>
</dbReference>
<dbReference type="PANTHER" id="PTHR45747:SF4">
    <property type="entry name" value="HISTONE-LYSINE N-METHYLTRANSFERASE E(Z)"/>
    <property type="match status" value="1"/>
</dbReference>
<name>A0A9P1IVH5_9PELO</name>
<sequence>MAKRLSRSAKDFKPNYNEDDSDEDFQPGRRRSSSMTAALEVRHTRRSNLSKDKKMGDSPRKSGRILPVREEETTPNNSDNEASNSKIRTPRRKSGITPSPSKGKQSERLVSTGEKEQATSSKNETMPPSKNAGTILSPIKGRVTQLKAIDFAENVCQDQGTSKSRRARSLSTAGGLLTKSSRRRSSGKVAPVDELEEQGTSSSIRKSPIKSPGKTKSPIKSRARIEMKRICEQLELEEDGEDEEEEEEDIPKKTAPACKGESKHRRRYSRLLQDENQENYNSADILKDRRRIVVKTGDYDRDELNEANLLIRKAYIDVRKNYDENVKEELETSFTELLQKKRLRTCRSKYDYQQYHPQDYEKFVTRHDTLVQVFSVKNLKQKQGYAPLYGPDALPPMTYWIHLETNIKTEDNLRLSHVPYLKEDQNDDDLFKTLISLYDEGIHGYSDNWNYINDDMLYDVLIECLSKFQGSRDALYYAFYQLFPNKYSHRQLPDVYRKLVERFYNKSHFISKRRPINYPPNPETDNHSMEMGYCPSCSSYDCPTHGFRAKLPAKFSSGRWQSVLLPIPSKNPAKTSKFMCSTDCWKTIPRDRVLSDLKLIEDDISNDVASVFFDKGEITRLTEKQGSSFLLAFAVNEEVHKSFCRYAGSLLASLVGNNKLSCKQFYELVVSYTRTPSETRMFVDREKLRMDPREMHKQFRNTTWLSGIGMVQNKYKMQPCDHEGPCGNQNNCACTKNGVCTRYCGCDDTCKMKFPGCRCAPGHCRTKQCQCFYAKWECDPYLCKSCQCDTIGPHENTCRNSSISKGIQKKLAVRPSQVAGWGAYIMEDAEKGDLISEYTGEVISSSEVERRGHIYDQFKSSYIFALNEDECVDAFCMGNYIRFANHSDTHSNCYSKIILVNGNHRIGIFAKKDLKQGDELLFDYSYNKQHKEEFVAKDRYGKRIPPKKGKKAISEDRETSSSPEKVKESVAVKRVRRSRH</sequence>
<evidence type="ECO:0000259" key="9">
    <source>
        <dbReference type="PROSITE" id="PS50280"/>
    </source>
</evidence>
<feature type="region of interest" description="Disordered" evidence="8">
    <location>
        <begin position="155"/>
        <end position="266"/>
    </location>
</feature>
<dbReference type="CDD" id="cd10519">
    <property type="entry name" value="SET_EZH"/>
    <property type="match status" value="1"/>
</dbReference>
<evidence type="ECO:0000313" key="12">
    <source>
        <dbReference type="Proteomes" id="UP001152747"/>
    </source>
</evidence>
<organism evidence="11 12">
    <name type="scientific">Caenorhabditis angaria</name>
    <dbReference type="NCBI Taxonomy" id="860376"/>
    <lineage>
        <taxon>Eukaryota</taxon>
        <taxon>Metazoa</taxon>
        <taxon>Ecdysozoa</taxon>
        <taxon>Nematoda</taxon>
        <taxon>Chromadorea</taxon>
        <taxon>Rhabditida</taxon>
        <taxon>Rhabditina</taxon>
        <taxon>Rhabditomorpha</taxon>
        <taxon>Rhabditoidea</taxon>
        <taxon>Rhabditidae</taxon>
        <taxon>Peloderinae</taxon>
        <taxon>Caenorhabditis</taxon>
    </lineage>
</organism>
<keyword evidence="6" id="KW-0804">Transcription</keyword>
<dbReference type="InterPro" id="IPR001214">
    <property type="entry name" value="SET_dom"/>
</dbReference>
<dbReference type="GO" id="GO:0035098">
    <property type="term" value="C:ESC/E(Z) complex"/>
    <property type="evidence" value="ECO:0007669"/>
    <property type="project" value="TreeGrafter"/>
</dbReference>
<evidence type="ECO:0000256" key="6">
    <source>
        <dbReference type="ARBA" id="ARBA00023163"/>
    </source>
</evidence>
<gene>
    <name evidence="11" type="ORF">CAMP_LOCUS14634</name>
</gene>
<feature type="compositionally biased region" description="Basic and acidic residues" evidence="8">
    <location>
        <begin position="49"/>
        <end position="60"/>
    </location>
</feature>
<dbReference type="GO" id="GO:0003682">
    <property type="term" value="F:chromatin binding"/>
    <property type="evidence" value="ECO:0007669"/>
    <property type="project" value="TreeGrafter"/>
</dbReference>
<feature type="compositionally biased region" description="Acidic residues" evidence="8">
    <location>
        <begin position="234"/>
        <end position="249"/>
    </location>
</feature>
<dbReference type="InterPro" id="IPR045318">
    <property type="entry name" value="EZH1/2-like"/>
</dbReference>
<dbReference type="PROSITE" id="PS51633">
    <property type="entry name" value="CXC"/>
    <property type="match status" value="1"/>
</dbReference>
<keyword evidence="12" id="KW-1185">Reference proteome</keyword>
<evidence type="ECO:0000256" key="1">
    <source>
        <dbReference type="ARBA" id="ARBA00012186"/>
    </source>
</evidence>
<dbReference type="InterPro" id="IPR046341">
    <property type="entry name" value="SET_dom_sf"/>
</dbReference>
<dbReference type="GO" id="GO:0140951">
    <property type="term" value="F:histone H3K27 trimethyltransferase activity"/>
    <property type="evidence" value="ECO:0007669"/>
    <property type="project" value="UniProtKB-EC"/>
</dbReference>
<dbReference type="GO" id="GO:0032259">
    <property type="term" value="P:methylation"/>
    <property type="evidence" value="ECO:0007669"/>
    <property type="project" value="UniProtKB-KW"/>
</dbReference>
<dbReference type="EC" id="2.1.1.356" evidence="1"/>
<feature type="compositionally biased region" description="Basic residues" evidence="8">
    <location>
        <begin position="942"/>
        <end position="951"/>
    </location>
</feature>
<protein>
    <recommendedName>
        <fullName evidence="1">[histone H3]-lysine(27) N-trimethyltransferase</fullName>
        <ecNumber evidence="1">2.1.1.356</ecNumber>
    </recommendedName>
</protein>
<feature type="compositionally biased region" description="Polar residues" evidence="8">
    <location>
        <begin position="118"/>
        <end position="134"/>
    </location>
</feature>
<evidence type="ECO:0000256" key="5">
    <source>
        <dbReference type="ARBA" id="ARBA00023015"/>
    </source>
</evidence>